<proteinExistence type="inferred from homology"/>
<accession>I4F0X6</accession>
<evidence type="ECO:0000256" key="4">
    <source>
        <dbReference type="ARBA" id="ARBA00023002"/>
    </source>
</evidence>
<dbReference type="InterPro" id="IPR050129">
    <property type="entry name" value="Zn_alcohol_dh"/>
</dbReference>
<dbReference type="Proteomes" id="UP000006461">
    <property type="component" value="Chromosome"/>
</dbReference>
<dbReference type="InterPro" id="IPR002328">
    <property type="entry name" value="ADH_Zn_CS"/>
</dbReference>
<keyword evidence="3 5" id="KW-0862">Zinc</keyword>
<keyword evidence="4 7" id="KW-0560">Oxidoreductase</keyword>
<dbReference type="SMART" id="SM00829">
    <property type="entry name" value="PKS_ER"/>
    <property type="match status" value="1"/>
</dbReference>
<dbReference type="STRING" id="477641.MODMU_3886"/>
<name>I4F0X6_MODI5</name>
<evidence type="ECO:0000259" key="6">
    <source>
        <dbReference type="SMART" id="SM00829"/>
    </source>
</evidence>
<dbReference type="InterPro" id="IPR013149">
    <property type="entry name" value="ADH-like_C"/>
</dbReference>
<dbReference type="PANTHER" id="PTHR43401:SF5">
    <property type="entry name" value="ALCOHOL DEHYDROGENASE-RELATED"/>
    <property type="match status" value="1"/>
</dbReference>
<dbReference type="EC" id="1.1.1.103" evidence="7"/>
<evidence type="ECO:0000256" key="2">
    <source>
        <dbReference type="ARBA" id="ARBA00022723"/>
    </source>
</evidence>
<sequence>MKAVVCAPDAPEGTAVTDVPDPAPEPGEVVVEVNACGLCGSDVHAIEHGRTVEGQILGHEFGGHVVEVGPEARGWRVGQAVAVNPLGACGRCRACRKELPFRCTAAPNLGITAPGGYAEYVAVPADQLVAMPDGAPVEWGAHAEPLAVALRAVALAAVGPADSVLVYGVGAIGLNAIFALRAAGVESVVGAGRSPGRRHAAAAAGADIVLDTRAVSVREHVARTGRRFDAVLECSAAEGAVEESMDVLAPGGTCVVVALTSAAAKVPLGPLVGEGLGLVGSCAFRPIDFTAAVAHVTSGRLPVADLISERVGLQETPDALVRLRRPGDLVRVLTVPGADSRGPDPAG</sequence>
<evidence type="ECO:0000256" key="1">
    <source>
        <dbReference type="ARBA" id="ARBA00001947"/>
    </source>
</evidence>
<protein>
    <submittedName>
        <fullName evidence="7">L-threonine 3-dehydrogenase</fullName>
        <ecNumber evidence="7">1.1.1.103</ecNumber>
    </submittedName>
</protein>
<dbReference type="GO" id="GO:0008743">
    <property type="term" value="F:L-threonine 3-dehydrogenase activity"/>
    <property type="evidence" value="ECO:0007669"/>
    <property type="project" value="UniProtKB-EC"/>
</dbReference>
<feature type="domain" description="Enoyl reductase (ER)" evidence="6">
    <location>
        <begin position="9"/>
        <end position="334"/>
    </location>
</feature>
<dbReference type="SUPFAM" id="SSF51735">
    <property type="entry name" value="NAD(P)-binding Rossmann-fold domains"/>
    <property type="match status" value="1"/>
</dbReference>
<dbReference type="GO" id="GO:0008270">
    <property type="term" value="F:zinc ion binding"/>
    <property type="evidence" value="ECO:0007669"/>
    <property type="project" value="InterPro"/>
</dbReference>
<keyword evidence="8" id="KW-1185">Reference proteome</keyword>
<dbReference type="OrthoDB" id="3987021at2"/>
<dbReference type="OMA" id="VIIGHEY"/>
<evidence type="ECO:0000313" key="7">
    <source>
        <dbReference type="EMBL" id="CCH89289.1"/>
    </source>
</evidence>
<dbReference type="Gene3D" id="3.40.50.720">
    <property type="entry name" value="NAD(P)-binding Rossmann-like Domain"/>
    <property type="match status" value="1"/>
</dbReference>
<dbReference type="HOGENOM" id="CLU_026673_11_0_11"/>
<comment type="cofactor">
    <cofactor evidence="1 5">
        <name>Zn(2+)</name>
        <dbReference type="ChEBI" id="CHEBI:29105"/>
    </cofactor>
</comment>
<reference evidence="7 8" key="1">
    <citation type="journal article" date="2012" name="J. Bacteriol.">
        <title>Genome Sequence of Radiation-Resistant Modestobacter marinus Strain BC501, a Representative Actinobacterium That Thrives on Calcareous Stone Surfaces.</title>
        <authorList>
            <person name="Normand P."/>
            <person name="Gury J."/>
            <person name="Pujic P."/>
            <person name="Chouaia B."/>
            <person name="Crotti E."/>
            <person name="Brusetti L."/>
            <person name="Daffonchio D."/>
            <person name="Vacherie B."/>
            <person name="Barbe V."/>
            <person name="Medigue C."/>
            <person name="Calteau A."/>
            <person name="Ghodhbane-Gtari F."/>
            <person name="Essoussi I."/>
            <person name="Nouioui I."/>
            <person name="Abbassi-Ghozzi I."/>
            <person name="Gtari M."/>
        </authorList>
    </citation>
    <scope>NUCLEOTIDE SEQUENCE [LARGE SCALE GENOMIC DNA]</scope>
    <source>
        <strain evidence="8">BC 501</strain>
    </source>
</reference>
<organism evidence="7 8">
    <name type="scientific">Modestobacter italicus (strain DSM 44449 / CECT 9708 / BC 501)</name>
    <dbReference type="NCBI Taxonomy" id="2732864"/>
    <lineage>
        <taxon>Bacteria</taxon>
        <taxon>Bacillati</taxon>
        <taxon>Actinomycetota</taxon>
        <taxon>Actinomycetes</taxon>
        <taxon>Geodermatophilales</taxon>
        <taxon>Geodermatophilaceae</taxon>
        <taxon>Modestobacter</taxon>
    </lineage>
</organism>
<evidence type="ECO:0000256" key="3">
    <source>
        <dbReference type="ARBA" id="ARBA00022833"/>
    </source>
</evidence>
<keyword evidence="2 5" id="KW-0479">Metal-binding</keyword>
<dbReference type="AlphaFoldDB" id="I4F0X6"/>
<dbReference type="Pfam" id="PF08240">
    <property type="entry name" value="ADH_N"/>
    <property type="match status" value="1"/>
</dbReference>
<dbReference type="KEGG" id="mmar:MODMU_3886"/>
<dbReference type="PROSITE" id="PS00059">
    <property type="entry name" value="ADH_ZINC"/>
    <property type="match status" value="1"/>
</dbReference>
<dbReference type="InterPro" id="IPR020843">
    <property type="entry name" value="ER"/>
</dbReference>
<evidence type="ECO:0000313" key="8">
    <source>
        <dbReference type="Proteomes" id="UP000006461"/>
    </source>
</evidence>
<dbReference type="InterPro" id="IPR013154">
    <property type="entry name" value="ADH-like_N"/>
</dbReference>
<dbReference type="eggNOG" id="COG1063">
    <property type="taxonomic scope" value="Bacteria"/>
</dbReference>
<comment type="similarity">
    <text evidence="5">Belongs to the zinc-containing alcohol dehydrogenase family.</text>
</comment>
<dbReference type="Pfam" id="PF00107">
    <property type="entry name" value="ADH_zinc_N"/>
    <property type="match status" value="1"/>
</dbReference>
<dbReference type="EMBL" id="FO203431">
    <property type="protein sequence ID" value="CCH89289.1"/>
    <property type="molecule type" value="Genomic_DNA"/>
</dbReference>
<dbReference type="InterPro" id="IPR011032">
    <property type="entry name" value="GroES-like_sf"/>
</dbReference>
<dbReference type="Gene3D" id="3.90.180.10">
    <property type="entry name" value="Medium-chain alcohol dehydrogenases, catalytic domain"/>
    <property type="match status" value="1"/>
</dbReference>
<dbReference type="PANTHER" id="PTHR43401">
    <property type="entry name" value="L-THREONINE 3-DEHYDROGENASE"/>
    <property type="match status" value="1"/>
</dbReference>
<dbReference type="InterPro" id="IPR036291">
    <property type="entry name" value="NAD(P)-bd_dom_sf"/>
</dbReference>
<dbReference type="SUPFAM" id="SSF50129">
    <property type="entry name" value="GroES-like"/>
    <property type="match status" value="1"/>
</dbReference>
<evidence type="ECO:0000256" key="5">
    <source>
        <dbReference type="RuleBase" id="RU361277"/>
    </source>
</evidence>
<gene>
    <name evidence="7" type="ordered locus">MODMU_3886</name>
</gene>